<proteinExistence type="predicted"/>
<feature type="domain" description="Glycosyl transferase family 1" evidence="1">
    <location>
        <begin position="261"/>
        <end position="429"/>
    </location>
</feature>
<sequence>MVTGSNPVRPKDNLNFLIDLYPPVPLNFDSLPSCRISPITNMPSYQILFLGINYWPEKTGISLFNTGRCEYFAARGYKVSILTAFPYYPLWKISAEYRRKFFQSEGRNGVAIFRSFIYVPRKVTTLRRIVHEGSFIFSSFLRALFLRKPDLLFVVSPPLGLGGTAFLLSRLWKIPYIFHVPDLQPDAARDLRMIKSSIFFDILYKLEKFSYDKAAKISTLTRTMRAKILSKGIPAEKVVLLPDWADPDLFLLPNKKQALDFKKKYGLENKILVAHTGNMGVKQGLDIVIEAAADLKEKKEIVFLLVGDGADRYRLEEKAKKMDLPNLQFISLLPKEEYFSLLSAVDLCLVTQKKEVGDIVFPSKVMTYLAASKPVVCSVNKNSEVAKVIEEAQAGVVVPAEDPKEMAKALRTLAMDKDTRNRLGENGREYAFNTWEKGKVLEAMEKVVWEVLRKQQEHQGVLQ</sequence>
<dbReference type="Gene3D" id="3.40.50.2000">
    <property type="entry name" value="Glycogen Phosphorylase B"/>
    <property type="match status" value="2"/>
</dbReference>
<accession>A0ABN8XHB5</accession>
<dbReference type="SUPFAM" id="SSF53756">
    <property type="entry name" value="UDP-Glycosyltransferase/glycogen phosphorylase"/>
    <property type="match status" value="1"/>
</dbReference>
<feature type="domain" description="Glycosyltransferase subfamily 4-like N-terminal" evidence="2">
    <location>
        <begin position="69"/>
        <end position="244"/>
    </location>
</feature>
<dbReference type="InterPro" id="IPR028098">
    <property type="entry name" value="Glyco_trans_4-like_N"/>
</dbReference>
<dbReference type="Pfam" id="PF13579">
    <property type="entry name" value="Glyco_trans_4_4"/>
    <property type="match status" value="1"/>
</dbReference>
<protein>
    <submittedName>
        <fullName evidence="3">Glycosyltransferase</fullName>
    </submittedName>
</protein>
<name>A0ABN8XHB5_9BACT</name>
<dbReference type="PANTHER" id="PTHR12526">
    <property type="entry name" value="GLYCOSYLTRANSFERASE"/>
    <property type="match status" value="1"/>
</dbReference>
<evidence type="ECO:0000313" key="3">
    <source>
        <dbReference type="EMBL" id="CAI9086663.1"/>
    </source>
</evidence>
<gene>
    <name evidence="3" type="primary">rfaG</name>
    <name evidence="3" type="ORF">MFUM_2357</name>
</gene>
<dbReference type="EMBL" id="OX458932">
    <property type="protein sequence ID" value="CAI9086663.1"/>
    <property type="molecule type" value="Genomic_DNA"/>
</dbReference>
<organism evidence="3 4">
    <name type="scientific">Candidatus Methylacidiphilum fumarolicum</name>
    <dbReference type="NCBI Taxonomy" id="591154"/>
    <lineage>
        <taxon>Bacteria</taxon>
        <taxon>Pseudomonadati</taxon>
        <taxon>Verrucomicrobiota</taxon>
        <taxon>Methylacidiphilae</taxon>
        <taxon>Methylacidiphilales</taxon>
        <taxon>Methylacidiphilaceae</taxon>
        <taxon>Methylacidiphilum (ex Ratnadevi et al. 2023)</taxon>
    </lineage>
</organism>
<keyword evidence="4" id="KW-1185">Reference proteome</keyword>
<dbReference type="CDD" id="cd03794">
    <property type="entry name" value="GT4_WbuB-like"/>
    <property type="match status" value="1"/>
</dbReference>
<evidence type="ECO:0000313" key="4">
    <source>
        <dbReference type="Proteomes" id="UP001161497"/>
    </source>
</evidence>
<dbReference type="InterPro" id="IPR001296">
    <property type="entry name" value="Glyco_trans_1"/>
</dbReference>
<dbReference type="NCBIfam" id="NF007640">
    <property type="entry name" value="PRK10307.1"/>
    <property type="match status" value="1"/>
</dbReference>
<dbReference type="Proteomes" id="UP001161497">
    <property type="component" value="Chromosome"/>
</dbReference>
<evidence type="ECO:0000259" key="2">
    <source>
        <dbReference type="Pfam" id="PF13579"/>
    </source>
</evidence>
<evidence type="ECO:0000259" key="1">
    <source>
        <dbReference type="Pfam" id="PF00534"/>
    </source>
</evidence>
<dbReference type="Pfam" id="PF00534">
    <property type="entry name" value="Glycos_transf_1"/>
    <property type="match status" value="1"/>
</dbReference>
<reference evidence="3" key="1">
    <citation type="submission" date="2023-03" db="EMBL/GenBank/DDBJ databases">
        <authorList>
            <person name="Cremers G."/>
            <person name="Picone N."/>
        </authorList>
    </citation>
    <scope>NUCLEOTIDE SEQUENCE</scope>
    <source>
        <strain evidence="3">Sample_alias</strain>
    </source>
</reference>
<dbReference type="RefSeq" id="WP_009061643.1">
    <property type="nucleotide sequence ID" value="NZ_JAHXRZ010000001.1"/>
</dbReference>